<evidence type="ECO:0000313" key="4">
    <source>
        <dbReference type="EMBL" id="EOT29190.1"/>
    </source>
</evidence>
<feature type="domain" description="Zinc-ribbon" evidence="3">
    <location>
        <begin position="3"/>
        <end position="24"/>
    </location>
</feature>
<dbReference type="Proteomes" id="UP000014136">
    <property type="component" value="Unassembled WGS sequence"/>
</dbReference>
<dbReference type="HOGENOM" id="CLU_077909_0_0_9"/>
<dbReference type="PATRIC" id="fig|1139996.3.peg.1125"/>
<comment type="caution">
    <text evidence="4">The sequence shown here is derived from an EMBL/GenBank/DDBJ whole genome shotgun (WGS) entry which is preliminary data.</text>
</comment>
<protein>
    <recommendedName>
        <fullName evidence="3">Zinc-ribbon domain-containing protein</fullName>
    </recommendedName>
</protein>
<proteinExistence type="predicted"/>
<name>S0NIC9_9ENTE</name>
<sequence length="355" mass="39029">MKYCPNCGKELLEGANFCGECGIKIEKEIPKEETKEISQETPKKPVVAKKISPVKAERSEKTKKKRPNPLVITLILIICGIFLAVWFLMSVFTTKPEASVTEGTDTSAVVETTSMTTAETTAQTIASSSEEPVTAKYDDIIENAKRFANEGNYSESELELSTIPEDVLARPEYASVKKIVDEIHAQNQPAMEAERAKAEAEQKKVEEEQKAKAEQERKAKEEQEKKAKAEKKEPTDPVFVGEFAQWATGYGVYFAEGQGQSVLTIGVDGKVSKGSQTGKATVESYSGDVLSYETNEQNPTKMPATKTVHPNVRITITWEKGGSQVFYGYTSFTSRLVLTDGSAKGNGVNEVWITN</sequence>
<feature type="transmembrane region" description="Helical" evidence="2">
    <location>
        <begin position="70"/>
        <end position="89"/>
    </location>
</feature>
<keyword evidence="5" id="KW-1185">Reference proteome</keyword>
<evidence type="ECO:0000313" key="5">
    <source>
        <dbReference type="Proteomes" id="UP000014136"/>
    </source>
</evidence>
<dbReference type="AlphaFoldDB" id="S0NIC9"/>
<dbReference type="STRING" id="41997.RV16_GL001618"/>
<gene>
    <name evidence="4" type="ORF">OMQ_01142</name>
</gene>
<feature type="compositionally biased region" description="Basic and acidic residues" evidence="1">
    <location>
        <begin position="192"/>
        <end position="234"/>
    </location>
</feature>
<evidence type="ECO:0000259" key="3">
    <source>
        <dbReference type="Pfam" id="PF13240"/>
    </source>
</evidence>
<dbReference type="Pfam" id="PF13240">
    <property type="entry name" value="Zn_Ribbon_1"/>
    <property type="match status" value="1"/>
</dbReference>
<feature type="compositionally biased region" description="Basic and acidic residues" evidence="1">
    <location>
        <begin position="31"/>
        <end position="43"/>
    </location>
</feature>
<keyword evidence="2" id="KW-0472">Membrane</keyword>
<accession>S0NIC9</accession>
<feature type="region of interest" description="Disordered" evidence="1">
    <location>
        <begin position="31"/>
        <end position="62"/>
    </location>
</feature>
<reference evidence="4 5" key="1">
    <citation type="submission" date="2013-03" db="EMBL/GenBank/DDBJ databases">
        <title>The Genome Sequence of Enterococcus saccharolyticus ATCC_43076 (Illumina only assembly).</title>
        <authorList>
            <consortium name="The Broad Institute Genomics Platform"/>
            <consortium name="The Broad Institute Genome Sequencing Center for Infectious Disease"/>
            <person name="Earl A."/>
            <person name="Russ C."/>
            <person name="Gilmore M."/>
            <person name="Surin D."/>
            <person name="Walker B."/>
            <person name="Young S."/>
            <person name="Zeng Q."/>
            <person name="Gargeya S."/>
            <person name="Fitzgerald M."/>
            <person name="Haas B."/>
            <person name="Abouelleil A."/>
            <person name="Allen A.W."/>
            <person name="Alvarado L."/>
            <person name="Arachchi H.M."/>
            <person name="Berlin A.M."/>
            <person name="Chapman S.B."/>
            <person name="Gainer-Dewar J."/>
            <person name="Goldberg J."/>
            <person name="Griggs A."/>
            <person name="Gujja S."/>
            <person name="Hansen M."/>
            <person name="Howarth C."/>
            <person name="Imamovic A."/>
            <person name="Ireland A."/>
            <person name="Larimer J."/>
            <person name="McCowan C."/>
            <person name="Murphy C."/>
            <person name="Pearson M."/>
            <person name="Poon T.W."/>
            <person name="Priest M."/>
            <person name="Roberts A."/>
            <person name="Saif S."/>
            <person name="Shea T."/>
            <person name="Sisk P."/>
            <person name="Sykes S."/>
            <person name="Wortman J."/>
            <person name="Nusbaum C."/>
            <person name="Birren B."/>
        </authorList>
    </citation>
    <scope>NUCLEOTIDE SEQUENCE [LARGE SCALE GENOMIC DNA]</scope>
    <source>
        <strain evidence="4 5">ATCC 43076</strain>
    </source>
</reference>
<dbReference type="OrthoDB" id="2328134at2"/>
<organism evidence="4 5">
    <name type="scientific">Enterococcus saccharolyticus subsp. saccharolyticus ATCC 43076</name>
    <dbReference type="NCBI Taxonomy" id="1139996"/>
    <lineage>
        <taxon>Bacteria</taxon>
        <taxon>Bacillati</taxon>
        <taxon>Bacillota</taxon>
        <taxon>Bacilli</taxon>
        <taxon>Lactobacillales</taxon>
        <taxon>Enterococcaceae</taxon>
        <taxon>Enterococcus</taxon>
    </lineage>
</organism>
<evidence type="ECO:0000256" key="2">
    <source>
        <dbReference type="SAM" id="Phobius"/>
    </source>
</evidence>
<dbReference type="EMBL" id="AHYT01000004">
    <property type="protein sequence ID" value="EOT29190.1"/>
    <property type="molecule type" value="Genomic_DNA"/>
</dbReference>
<dbReference type="eggNOG" id="ENOG5034AWW">
    <property type="taxonomic scope" value="Bacteria"/>
</dbReference>
<dbReference type="RefSeq" id="WP_016174940.1">
    <property type="nucleotide sequence ID" value="NZ_KE136389.1"/>
</dbReference>
<dbReference type="InterPro" id="IPR026870">
    <property type="entry name" value="Zinc_ribbon_dom"/>
</dbReference>
<feature type="region of interest" description="Disordered" evidence="1">
    <location>
        <begin position="188"/>
        <end position="234"/>
    </location>
</feature>
<keyword evidence="2" id="KW-0812">Transmembrane</keyword>
<keyword evidence="2" id="KW-1133">Transmembrane helix</keyword>
<evidence type="ECO:0000256" key="1">
    <source>
        <dbReference type="SAM" id="MobiDB-lite"/>
    </source>
</evidence>